<gene>
    <name evidence="14" type="ORF">QR680_009571</name>
</gene>
<feature type="region of interest" description="Disordered" evidence="10">
    <location>
        <begin position="42"/>
        <end position="70"/>
    </location>
</feature>
<keyword evidence="4" id="KW-0805">Transcription regulation</keyword>
<evidence type="ECO:0000256" key="4">
    <source>
        <dbReference type="ARBA" id="ARBA00023015"/>
    </source>
</evidence>
<dbReference type="GO" id="GO:0016586">
    <property type="term" value="C:RSC-type complex"/>
    <property type="evidence" value="ECO:0007669"/>
    <property type="project" value="InterPro"/>
</dbReference>
<dbReference type="SMART" id="SM00355">
    <property type="entry name" value="ZnF_C2H2"/>
    <property type="match status" value="2"/>
</dbReference>
<feature type="domain" description="Bromo" evidence="11">
    <location>
        <begin position="538"/>
        <end position="608"/>
    </location>
</feature>
<feature type="domain" description="Bromo" evidence="11">
    <location>
        <begin position="386"/>
        <end position="455"/>
    </location>
</feature>
<evidence type="ECO:0008006" key="16">
    <source>
        <dbReference type="Google" id="ProtNLM"/>
    </source>
</evidence>
<feature type="compositionally biased region" description="Acidic residues" evidence="10">
    <location>
        <begin position="353"/>
        <end position="365"/>
    </location>
</feature>
<keyword evidence="9" id="KW-0238">DNA-binding</keyword>
<keyword evidence="3" id="KW-0156">Chromatin regulator</keyword>
<comment type="subcellular location">
    <subcellularLocation>
        <location evidence="1">Nucleus</location>
    </subcellularLocation>
</comment>
<dbReference type="Pfam" id="PF01426">
    <property type="entry name" value="BAH"/>
    <property type="match status" value="2"/>
</dbReference>
<evidence type="ECO:0000256" key="10">
    <source>
        <dbReference type="SAM" id="MobiDB-lite"/>
    </source>
</evidence>
<keyword evidence="7 9" id="KW-0539">Nucleus</keyword>
<feature type="compositionally biased region" description="Basic and acidic residues" evidence="10">
    <location>
        <begin position="658"/>
        <end position="668"/>
    </location>
</feature>
<dbReference type="Gene3D" id="1.20.920.10">
    <property type="entry name" value="Bromodomain-like"/>
    <property type="match status" value="6"/>
</dbReference>
<dbReference type="Pfam" id="PF00439">
    <property type="entry name" value="Bromodomain"/>
    <property type="match status" value="5"/>
</dbReference>
<dbReference type="InterPro" id="IPR036427">
    <property type="entry name" value="Bromodomain-like_sf"/>
</dbReference>
<feature type="domain" description="Bromo" evidence="11">
    <location>
        <begin position="233"/>
        <end position="303"/>
    </location>
</feature>
<feature type="DNA-binding region" description="HMG box" evidence="9">
    <location>
        <begin position="1465"/>
        <end position="1536"/>
    </location>
</feature>
<dbReference type="GO" id="GO:0006368">
    <property type="term" value="P:transcription elongation by RNA polymerase II"/>
    <property type="evidence" value="ECO:0007669"/>
    <property type="project" value="TreeGrafter"/>
</dbReference>
<keyword evidence="15" id="KW-1185">Reference proteome</keyword>
<dbReference type="SMART" id="SM00439">
    <property type="entry name" value="BAH"/>
    <property type="match status" value="2"/>
</dbReference>
<dbReference type="GO" id="GO:0006338">
    <property type="term" value="P:chromatin remodeling"/>
    <property type="evidence" value="ECO:0007669"/>
    <property type="project" value="InterPro"/>
</dbReference>
<dbReference type="EMBL" id="JAUCMV010000001">
    <property type="protein sequence ID" value="KAK0426173.1"/>
    <property type="molecule type" value="Genomic_DNA"/>
</dbReference>
<accession>A0AA39IKU6</accession>
<sequence length="1903" mass="216877">MLPFLRRDFARSSIVSFADRRTDSASHDSLPSPCPAIMSSVVRTKRRRASEEALDERTPKSAKRQRNIKVESSEHIPQCRKILEDIMLVRSNDGRIVCDSVFKAPSKRLNPEYYQTVSQPIDIARIQLKLSNEEYASAKEFFDDITLLVDNQKKYYEPGNSEYEDACLIWEGFVQQRSKYFGCHAETPFSRSPAPSVSSARSSTTRHSRASESVERWMLEALLVSLVELTDSDGRLLSPPFRVLASREQFPEYYTKIKHPVDMKTIAQRIRDGAYSAWTDIEKDVTLLCANAKKFNDAESVIHKDAEMLLQHFATRKGELMRLKRGFGKASLDHHKAVVDELLEAEAGASPEYSEDSEEDDDTENSDNPLWILYWTVRNVTASGSSEEALCEPFLELPSRSYYPDYYDEIDKPISLFMINKRLKAGDYTLESLTGDMNTMFENAKSYNSDGSNIFKAAAKLQKIMNDKVTQLSSSRKSSPMKKSGKRKTMESPSSSPSKFINGSSKSPSKRLQMEELVCRYKERLMTVWNAVRNHTEAGRLPSDCFLYLPCDKTYPDYYEVIGNPIDLSTIKKKIEDNKYSSSNKMYLDIKLMFDNARTYNEQKSTIYADANTLEAVAIATLKSISTSTIFCPLNRTPRSKTGEGPFSRSRRTPKGNKSGESKLRRVETTPSSGALIVQKPLQLRNSEEEKMWKLFCTINEFRTPTGQLLATAFAKVPSRMEYPEYYNVIKKPIDLQRIHAKLTGGYYADLRALISDFRLLFENACKFNEPDSTIYKEAFHMQRVLNVTITDMIQQSNAVGSVQMEVKMILMDLLEAICSHTDVEGKCYGDALVDIHEVFAQKGLKRSTFPFSLDELKTHIEKGRYRRLDKFQDDLFNLFAKAREVTTPSSRIFKATEEMQLFFIQKRNDLCRNRLDSPAIFYNDTHLKREISMMQREKNQKTDDDLKEAKATENGLETMDARESQKDEKDLSTKEEVDVVIIGDVEYHVDDYCYVEPADESTKQPHILRIQKLYKDDDDKDGGYLIYGFWCYRPRETYHLVTRRFYPNEVFLTPFTDTVVSSRLQGRCLVMFVEDYLRKKPVGFDEKDVFACEQKYLGRQLHFKRFRSWPHARDFKDKIQLVDREELLKPEKVPSDFANMEANDGGEATSNDGSGSSRSNEYPPFFDIDREEVVLERKTEASTSEGNTRTFFEQMCHRGRWYRLGDCVLVFNPNKPFCDVYRIGSLWRVANKSGTEEAFFSGVWFARPREIKHEKGHAFSKREVIAVEQPDVIQKMDNVQAKCAVLPTALYTKNRLTEIPECDVFVVEHRVAGKEPSNGKCSLFSKPTFEKVASNIEDSSSTPEDSQLNGGDSAASSSSASMQEETYLLDMRSARPLKRLRNCTSTRTVDDEVLYLKTALVMEKQMSPLTVKTEAELPIENRDLDKEALTIKNPPATPGTSTGSGENTPNKDLAAWLAVQPKLNSKSKSGYILFSAEIRKRIMNENPEAGFGEVSKIVGIEWKKLSDEEKKQYEVRAQYISDERAKLAASTPSQKALQPGQVRVFMCRWQLCDWQFDCEEGLYDHLKTAHTSLIVDGENQYVCLWASCIKYRKEGKPFPSLPRLHRHIKEKHLPTTARPIFPNQRNKNYYVYQPPNLTNATPGAAAQMTGKFINHPYGMPLSTAHSTAQGPTTVVTGQQIIVNGHPQTIPPGHAVIQAGGVPPRMISAQMPVKQVLKVIPSTSTGQGGPAIVYSAAGQQLPSGSQVQYVQHTAVVQQQYSSDPSTSHQPQQVQQVHHPQQVIIVQDPARAVLPQRPEPVFVPPPNSVHVKRVLHSEIYLRYIESMSHGKRQRHVSKWDRNLSANPRNTAPTRTLPYHWLKGANLQGERPREEDVVRGLWRLRTELMSATLDVECREVEPVKW</sequence>
<evidence type="ECO:0000256" key="7">
    <source>
        <dbReference type="ARBA" id="ARBA00023242"/>
    </source>
</evidence>
<keyword evidence="5 8" id="KW-0103">Bromodomain</keyword>
<dbReference type="InterPro" id="IPR043151">
    <property type="entry name" value="BAH_sf"/>
</dbReference>
<dbReference type="SUPFAM" id="SSF47095">
    <property type="entry name" value="HMG-box"/>
    <property type="match status" value="1"/>
</dbReference>
<evidence type="ECO:0000256" key="6">
    <source>
        <dbReference type="ARBA" id="ARBA00023163"/>
    </source>
</evidence>
<feature type="domain" description="BAH" evidence="13">
    <location>
        <begin position="1201"/>
        <end position="1323"/>
    </location>
</feature>
<dbReference type="InterPro" id="IPR009071">
    <property type="entry name" value="HMG_box_dom"/>
</dbReference>
<feature type="domain" description="Bromo" evidence="11">
    <location>
        <begin position="706"/>
        <end position="776"/>
    </location>
</feature>
<reference evidence="14" key="1">
    <citation type="submission" date="2023-06" db="EMBL/GenBank/DDBJ databases">
        <title>Genomic analysis of the entomopathogenic nematode Steinernema hermaphroditum.</title>
        <authorList>
            <person name="Schwarz E.M."/>
            <person name="Heppert J.K."/>
            <person name="Baniya A."/>
            <person name="Schwartz H.T."/>
            <person name="Tan C.-H."/>
            <person name="Antoshechkin I."/>
            <person name="Sternberg P.W."/>
            <person name="Goodrich-Blair H."/>
            <person name="Dillman A.R."/>
        </authorList>
    </citation>
    <scope>NUCLEOTIDE SEQUENCE</scope>
    <source>
        <strain evidence="14">PS9179</strain>
        <tissue evidence="14">Whole animal</tissue>
    </source>
</reference>
<dbReference type="Gene3D" id="2.30.30.490">
    <property type="match status" value="2"/>
</dbReference>
<dbReference type="GO" id="GO:0003677">
    <property type="term" value="F:DNA binding"/>
    <property type="evidence" value="ECO:0007669"/>
    <property type="project" value="UniProtKB-UniRule"/>
</dbReference>
<organism evidence="14 15">
    <name type="scientific">Steinernema hermaphroditum</name>
    <dbReference type="NCBI Taxonomy" id="289476"/>
    <lineage>
        <taxon>Eukaryota</taxon>
        <taxon>Metazoa</taxon>
        <taxon>Ecdysozoa</taxon>
        <taxon>Nematoda</taxon>
        <taxon>Chromadorea</taxon>
        <taxon>Rhabditida</taxon>
        <taxon>Tylenchina</taxon>
        <taxon>Panagrolaimomorpha</taxon>
        <taxon>Strongyloidoidea</taxon>
        <taxon>Steinernematidae</taxon>
        <taxon>Steinernema</taxon>
    </lineage>
</organism>
<feature type="domain" description="Bromo" evidence="11">
    <location>
        <begin position="93"/>
        <end position="163"/>
    </location>
</feature>
<dbReference type="Pfam" id="PF00505">
    <property type="entry name" value="HMG_box"/>
    <property type="match status" value="1"/>
</dbReference>
<feature type="region of interest" description="Disordered" evidence="10">
    <location>
        <begin position="636"/>
        <end position="670"/>
    </location>
</feature>
<dbReference type="PANTHER" id="PTHR16062:SF19">
    <property type="entry name" value="PROTEIN POLYBROMO-1"/>
    <property type="match status" value="1"/>
</dbReference>
<dbReference type="PROSITE" id="PS50014">
    <property type="entry name" value="BROMODOMAIN_2"/>
    <property type="match status" value="5"/>
</dbReference>
<evidence type="ECO:0000313" key="15">
    <source>
        <dbReference type="Proteomes" id="UP001175271"/>
    </source>
</evidence>
<dbReference type="InterPro" id="IPR018359">
    <property type="entry name" value="Bromodomain_CS"/>
</dbReference>
<comment type="caution">
    <text evidence="14">The sequence shown here is derived from an EMBL/GenBank/DDBJ whole genome shotgun (WGS) entry which is preliminary data.</text>
</comment>
<dbReference type="SUPFAM" id="SSF47370">
    <property type="entry name" value="Bromodomain"/>
    <property type="match status" value="6"/>
</dbReference>
<evidence type="ECO:0000256" key="9">
    <source>
        <dbReference type="PROSITE-ProRule" id="PRU00267"/>
    </source>
</evidence>
<feature type="region of interest" description="Disordered" evidence="10">
    <location>
        <begin position="348"/>
        <end position="367"/>
    </location>
</feature>
<feature type="compositionally biased region" description="Polar residues" evidence="10">
    <location>
        <begin position="1337"/>
        <end position="1351"/>
    </location>
</feature>
<feature type="region of interest" description="Disordered" evidence="10">
    <location>
        <begin position="1429"/>
        <end position="1450"/>
    </location>
</feature>
<evidence type="ECO:0000256" key="5">
    <source>
        <dbReference type="ARBA" id="ARBA00023117"/>
    </source>
</evidence>
<dbReference type="PANTHER" id="PTHR16062">
    <property type="entry name" value="SWI/SNF-RELATED"/>
    <property type="match status" value="1"/>
</dbReference>
<protein>
    <recommendedName>
        <fullName evidence="16">Protein polybromo-1</fullName>
    </recommendedName>
</protein>
<evidence type="ECO:0000256" key="8">
    <source>
        <dbReference type="PROSITE-ProRule" id="PRU00035"/>
    </source>
</evidence>
<feature type="domain" description="BAH" evidence="13">
    <location>
        <begin position="986"/>
        <end position="1108"/>
    </location>
</feature>
<dbReference type="InterPro" id="IPR036910">
    <property type="entry name" value="HMG_box_dom_sf"/>
</dbReference>
<keyword evidence="2" id="KW-0677">Repeat</keyword>
<evidence type="ECO:0000259" key="12">
    <source>
        <dbReference type="PROSITE" id="PS50118"/>
    </source>
</evidence>
<evidence type="ECO:0000256" key="1">
    <source>
        <dbReference type="ARBA" id="ARBA00004123"/>
    </source>
</evidence>
<feature type="domain" description="HMG box" evidence="12">
    <location>
        <begin position="1465"/>
        <end position="1536"/>
    </location>
</feature>
<dbReference type="PROSITE" id="PS50118">
    <property type="entry name" value="HMG_BOX_2"/>
    <property type="match status" value="1"/>
</dbReference>
<name>A0AA39IKU6_9BILA</name>
<evidence type="ECO:0000259" key="11">
    <source>
        <dbReference type="PROSITE" id="PS50014"/>
    </source>
</evidence>
<proteinExistence type="predicted"/>
<evidence type="ECO:0000256" key="2">
    <source>
        <dbReference type="ARBA" id="ARBA00022737"/>
    </source>
</evidence>
<dbReference type="SMART" id="SM00297">
    <property type="entry name" value="BROMO"/>
    <property type="match status" value="6"/>
</dbReference>
<dbReference type="PROSITE" id="PS00633">
    <property type="entry name" value="BROMODOMAIN_1"/>
    <property type="match status" value="1"/>
</dbReference>
<dbReference type="SMART" id="SM00398">
    <property type="entry name" value="HMG"/>
    <property type="match status" value="1"/>
</dbReference>
<feature type="compositionally biased region" description="Polar residues" evidence="10">
    <location>
        <begin position="1149"/>
        <end position="1161"/>
    </location>
</feature>
<dbReference type="PRINTS" id="PR00503">
    <property type="entry name" value="BROMODOMAIN"/>
</dbReference>
<dbReference type="Proteomes" id="UP001175271">
    <property type="component" value="Unassembled WGS sequence"/>
</dbReference>
<dbReference type="Gene3D" id="3.30.160.60">
    <property type="entry name" value="Classic Zinc Finger"/>
    <property type="match status" value="1"/>
</dbReference>
<dbReference type="GO" id="GO:0016514">
    <property type="term" value="C:SWI/SNF complex"/>
    <property type="evidence" value="ECO:0007669"/>
    <property type="project" value="TreeGrafter"/>
</dbReference>
<evidence type="ECO:0000256" key="3">
    <source>
        <dbReference type="ARBA" id="ARBA00022853"/>
    </source>
</evidence>
<evidence type="ECO:0000313" key="14">
    <source>
        <dbReference type="EMBL" id="KAK0426173.1"/>
    </source>
</evidence>
<dbReference type="Gene3D" id="1.10.30.10">
    <property type="entry name" value="High mobility group box domain"/>
    <property type="match status" value="1"/>
</dbReference>
<dbReference type="InterPro" id="IPR037382">
    <property type="entry name" value="Rsc/polybromo"/>
</dbReference>
<keyword evidence="6" id="KW-0804">Transcription</keyword>
<dbReference type="InterPro" id="IPR013087">
    <property type="entry name" value="Znf_C2H2_type"/>
</dbReference>
<feature type="region of interest" description="Disordered" evidence="10">
    <location>
        <begin position="468"/>
        <end position="509"/>
    </location>
</feature>
<evidence type="ECO:0000259" key="13">
    <source>
        <dbReference type="PROSITE" id="PS51038"/>
    </source>
</evidence>
<feature type="compositionally biased region" description="Basic and acidic residues" evidence="10">
    <location>
        <begin position="49"/>
        <end position="59"/>
    </location>
</feature>
<feature type="compositionally biased region" description="Polar residues" evidence="10">
    <location>
        <begin position="1439"/>
        <end position="1450"/>
    </location>
</feature>
<dbReference type="InterPro" id="IPR001025">
    <property type="entry name" value="BAH_dom"/>
</dbReference>
<dbReference type="GO" id="GO:0003682">
    <property type="term" value="F:chromatin binding"/>
    <property type="evidence" value="ECO:0007669"/>
    <property type="project" value="InterPro"/>
</dbReference>
<feature type="region of interest" description="Disordered" evidence="10">
    <location>
        <begin position="1137"/>
        <end position="1165"/>
    </location>
</feature>
<dbReference type="InterPro" id="IPR001487">
    <property type="entry name" value="Bromodomain"/>
</dbReference>
<feature type="compositionally biased region" description="Polar residues" evidence="10">
    <location>
        <begin position="491"/>
        <end position="507"/>
    </location>
</feature>
<feature type="region of interest" description="Disordered" evidence="10">
    <location>
        <begin position="1335"/>
        <end position="1365"/>
    </location>
</feature>
<dbReference type="PROSITE" id="PS00028">
    <property type="entry name" value="ZINC_FINGER_C2H2_1"/>
    <property type="match status" value="1"/>
</dbReference>
<dbReference type="PROSITE" id="PS51038">
    <property type="entry name" value="BAH"/>
    <property type="match status" value="2"/>
</dbReference>